<dbReference type="GO" id="GO:0005524">
    <property type="term" value="F:ATP binding"/>
    <property type="evidence" value="ECO:0007669"/>
    <property type="project" value="UniProtKB-KW"/>
</dbReference>
<keyword evidence="6" id="KW-0067">ATP-binding</keyword>
<evidence type="ECO:0000256" key="3">
    <source>
        <dbReference type="ARBA" id="ARBA00022857"/>
    </source>
</evidence>
<keyword evidence="1 6" id="KW-0808">Transferase</keyword>
<dbReference type="InterPro" id="IPR016064">
    <property type="entry name" value="NAD/diacylglycerol_kinase_sf"/>
</dbReference>
<gene>
    <name evidence="6" type="primary">nadK</name>
    <name evidence="7" type="ORF">D2962_08760</name>
</gene>
<evidence type="ECO:0000256" key="5">
    <source>
        <dbReference type="ARBA" id="ARBA00047925"/>
    </source>
</evidence>
<keyword evidence="8" id="KW-1185">Reference proteome</keyword>
<evidence type="ECO:0000313" key="8">
    <source>
        <dbReference type="Proteomes" id="UP000280960"/>
    </source>
</evidence>
<accession>A0A3G2R584</accession>
<feature type="active site" description="Proton acceptor" evidence="6">
    <location>
        <position position="68"/>
    </location>
</feature>
<dbReference type="SUPFAM" id="SSF111331">
    <property type="entry name" value="NAD kinase/diacylglycerol kinase-like"/>
    <property type="match status" value="1"/>
</dbReference>
<dbReference type="EMBL" id="CP033169">
    <property type="protein sequence ID" value="AYO30694.1"/>
    <property type="molecule type" value="Genomic_DNA"/>
</dbReference>
<feature type="binding site" evidence="6">
    <location>
        <position position="153"/>
    </location>
    <ligand>
        <name>NAD(+)</name>
        <dbReference type="ChEBI" id="CHEBI:57540"/>
    </ligand>
</feature>
<dbReference type="HAMAP" id="MF_00361">
    <property type="entry name" value="NAD_kinase"/>
    <property type="match status" value="1"/>
</dbReference>
<organism evidence="7 8">
    <name type="scientific">Biomaibacter acetigenes</name>
    <dbReference type="NCBI Taxonomy" id="2316383"/>
    <lineage>
        <taxon>Bacteria</taxon>
        <taxon>Bacillati</taxon>
        <taxon>Bacillota</taxon>
        <taxon>Clostridia</taxon>
        <taxon>Thermosediminibacterales</taxon>
        <taxon>Tepidanaerobacteraceae</taxon>
        <taxon>Biomaibacter</taxon>
    </lineage>
</organism>
<feature type="binding site" evidence="6">
    <location>
        <begin position="183"/>
        <end position="188"/>
    </location>
    <ligand>
        <name>NAD(+)</name>
        <dbReference type="ChEBI" id="CHEBI:57540"/>
    </ligand>
</feature>
<dbReference type="Pfam" id="PF01513">
    <property type="entry name" value="NAD_kinase"/>
    <property type="match status" value="1"/>
</dbReference>
<comment type="catalytic activity">
    <reaction evidence="5 6">
        <text>NAD(+) + ATP = ADP + NADP(+) + H(+)</text>
        <dbReference type="Rhea" id="RHEA:18629"/>
        <dbReference type="ChEBI" id="CHEBI:15378"/>
        <dbReference type="ChEBI" id="CHEBI:30616"/>
        <dbReference type="ChEBI" id="CHEBI:57540"/>
        <dbReference type="ChEBI" id="CHEBI:58349"/>
        <dbReference type="ChEBI" id="CHEBI:456216"/>
        <dbReference type="EC" id="2.7.1.23"/>
    </reaction>
</comment>
<dbReference type="Gene3D" id="2.60.200.30">
    <property type="entry name" value="Probable inorganic polyphosphate/atp-NAD kinase, domain 2"/>
    <property type="match status" value="1"/>
</dbReference>
<dbReference type="GO" id="GO:0046872">
    <property type="term" value="F:metal ion binding"/>
    <property type="evidence" value="ECO:0007669"/>
    <property type="project" value="UniProtKB-UniRule"/>
</dbReference>
<comment type="function">
    <text evidence="6">Involved in the regulation of the intracellular balance of NAD and NADP, and is a key enzyme in the biosynthesis of NADP. Catalyzes specifically the phosphorylation on 2'-hydroxyl of the adenosine moiety of NAD to yield NADP.</text>
</comment>
<dbReference type="PANTHER" id="PTHR20275">
    <property type="entry name" value="NAD KINASE"/>
    <property type="match status" value="1"/>
</dbReference>
<dbReference type="GO" id="GO:0051287">
    <property type="term" value="F:NAD binding"/>
    <property type="evidence" value="ECO:0007669"/>
    <property type="project" value="UniProtKB-ARBA"/>
</dbReference>
<keyword evidence="6" id="KW-0963">Cytoplasm</keyword>
<feature type="binding site" evidence="6">
    <location>
        <begin position="68"/>
        <end position="69"/>
    </location>
    <ligand>
        <name>NAD(+)</name>
        <dbReference type="ChEBI" id="CHEBI:57540"/>
    </ligand>
</feature>
<evidence type="ECO:0000256" key="2">
    <source>
        <dbReference type="ARBA" id="ARBA00022777"/>
    </source>
</evidence>
<dbReference type="GO" id="GO:0006741">
    <property type="term" value="P:NADP+ biosynthetic process"/>
    <property type="evidence" value="ECO:0007669"/>
    <property type="project" value="UniProtKB-UniRule"/>
</dbReference>
<dbReference type="InterPro" id="IPR002504">
    <property type="entry name" value="NADK"/>
</dbReference>
<feature type="binding site" evidence="6">
    <location>
        <position position="242"/>
    </location>
    <ligand>
        <name>NAD(+)</name>
        <dbReference type="ChEBI" id="CHEBI:57540"/>
    </ligand>
</feature>
<dbReference type="RefSeq" id="WP_120765536.1">
    <property type="nucleotide sequence ID" value="NZ_CP033169.1"/>
</dbReference>
<feature type="binding site" evidence="6">
    <location>
        <position position="172"/>
    </location>
    <ligand>
        <name>NAD(+)</name>
        <dbReference type="ChEBI" id="CHEBI:57540"/>
    </ligand>
</feature>
<name>A0A3G2R584_9FIRM</name>
<comment type="caution">
    <text evidence="6">Lacks conserved residue(s) required for the propagation of feature annotation.</text>
</comment>
<comment type="similarity">
    <text evidence="6">Belongs to the NAD kinase family.</text>
</comment>
<keyword evidence="4 6" id="KW-0520">NAD</keyword>
<keyword evidence="3 6" id="KW-0521">NADP</keyword>
<proteinExistence type="inferred from homology"/>
<protein>
    <recommendedName>
        <fullName evidence="6">NAD kinase</fullName>
        <ecNumber evidence="6">2.7.1.23</ecNumber>
    </recommendedName>
    <alternativeName>
        <fullName evidence="6">ATP-dependent NAD kinase</fullName>
    </alternativeName>
</protein>
<dbReference type="AlphaFoldDB" id="A0A3G2R584"/>
<evidence type="ECO:0000256" key="1">
    <source>
        <dbReference type="ARBA" id="ARBA00022679"/>
    </source>
</evidence>
<dbReference type="GO" id="GO:0003951">
    <property type="term" value="F:NAD+ kinase activity"/>
    <property type="evidence" value="ECO:0007669"/>
    <property type="project" value="UniProtKB-UniRule"/>
</dbReference>
<dbReference type="KEGG" id="bacg:D2962_08760"/>
<feature type="binding site" evidence="6">
    <location>
        <begin position="142"/>
        <end position="143"/>
    </location>
    <ligand>
        <name>NAD(+)</name>
        <dbReference type="ChEBI" id="CHEBI:57540"/>
    </ligand>
</feature>
<dbReference type="EC" id="2.7.1.23" evidence="6"/>
<keyword evidence="2 6" id="KW-0418">Kinase</keyword>
<comment type="subcellular location">
    <subcellularLocation>
        <location evidence="6">Cytoplasm</location>
    </subcellularLocation>
</comment>
<evidence type="ECO:0000256" key="6">
    <source>
        <dbReference type="HAMAP-Rule" id="MF_00361"/>
    </source>
</evidence>
<dbReference type="PANTHER" id="PTHR20275:SF0">
    <property type="entry name" value="NAD KINASE"/>
    <property type="match status" value="1"/>
</dbReference>
<dbReference type="InterPro" id="IPR017438">
    <property type="entry name" value="ATP-NAD_kinase_N"/>
</dbReference>
<keyword evidence="6" id="KW-0547">Nucleotide-binding</keyword>
<evidence type="ECO:0000256" key="4">
    <source>
        <dbReference type="ARBA" id="ARBA00023027"/>
    </source>
</evidence>
<comment type="cofactor">
    <cofactor evidence="6">
        <name>a divalent metal cation</name>
        <dbReference type="ChEBI" id="CHEBI:60240"/>
    </cofactor>
</comment>
<dbReference type="Pfam" id="PF20143">
    <property type="entry name" value="NAD_kinase_C"/>
    <property type="match status" value="1"/>
</dbReference>
<reference evidence="7 8" key="1">
    <citation type="submission" date="2018-10" db="EMBL/GenBank/DDBJ databases">
        <authorList>
            <person name="Zhang X."/>
        </authorList>
    </citation>
    <scope>NUCLEOTIDE SEQUENCE [LARGE SCALE GENOMIC DNA]</scope>
    <source>
        <strain evidence="7 8">SK-G1</strain>
    </source>
</reference>
<dbReference type="InterPro" id="IPR017437">
    <property type="entry name" value="ATP-NAD_kinase_PpnK-typ_C"/>
</dbReference>
<dbReference type="GO" id="GO:0019674">
    <property type="term" value="P:NAD+ metabolic process"/>
    <property type="evidence" value="ECO:0007669"/>
    <property type="project" value="InterPro"/>
</dbReference>
<dbReference type="GO" id="GO:0005737">
    <property type="term" value="C:cytoplasm"/>
    <property type="evidence" value="ECO:0007669"/>
    <property type="project" value="UniProtKB-SubCell"/>
</dbReference>
<dbReference type="Proteomes" id="UP000280960">
    <property type="component" value="Chromosome"/>
</dbReference>
<sequence>MKTVGLFPNLLKKNSARVANVIINWFQEKNYRVLLPDNAIKALDNTSSRLENGEIFDKIDIAVTLGGDGTLLNLARQLAPYEVPILGINMGHMGFLTEIELPDLYRDLELFVENKYFIDTRMMLEAQVVREKHILEKFITLNDAVVTKGPFARLIRLKVFSNGAYIDTYPSDGLIISTPTGSTAYSLSAGGPIINPDMELLLLTPICPHTLRSRSIVLSKDDIIKIQVIAEHPDTMLTVDGQQGYRLLPGDEVIVKKSDYRTRLIRIKKRSFYDVLRKKLTEVNFKE</sequence>
<dbReference type="Gene3D" id="3.40.50.10330">
    <property type="entry name" value="Probable inorganic polyphosphate/atp-NAD kinase, domain 1"/>
    <property type="match status" value="1"/>
</dbReference>
<evidence type="ECO:0000313" key="7">
    <source>
        <dbReference type="EMBL" id="AYO30694.1"/>
    </source>
</evidence>